<keyword evidence="4 5" id="KW-0472">Membrane</keyword>
<proteinExistence type="predicted"/>
<feature type="transmembrane region" description="Helical" evidence="5">
    <location>
        <begin position="228"/>
        <end position="249"/>
    </location>
</feature>
<dbReference type="InterPro" id="IPR004710">
    <property type="entry name" value="Bilac:Na_transpt"/>
</dbReference>
<protein>
    <submittedName>
        <fullName evidence="6">Na(+)-dependent transporter</fullName>
    </submittedName>
</protein>
<evidence type="ECO:0000313" key="6">
    <source>
        <dbReference type="EMBL" id="KQA98141.1"/>
    </source>
</evidence>
<dbReference type="OrthoDB" id="9806785at2"/>
<sequence length="283" mass="29843">MAQLMLTIGLPIALAWMMFCVGITLSVADFKRVSEYPGKIALGLTAQLIGLPLIAYLLIHTFALPEVVAVGLWILALAPGGASSNAISHLAGGDAALSITMTAVSSLIIPFSLPLLLPLVLTDVSTVIPLKTAILQLMVVTLLPVTLGMLLHHFCKGERFHQFSAFAGKTALWALFFTVAVTLAANTAVFTQLFSIAALMVLLLCLLGMGLGVVCAKLLSGDAKLTKTFAIEVGIQNAGTAIFVAIVQLQQPELALTPLLYGVLMNLPAAILITWNKQKTVKA</sequence>
<dbReference type="GO" id="GO:0016020">
    <property type="term" value="C:membrane"/>
    <property type="evidence" value="ECO:0007669"/>
    <property type="project" value="UniProtKB-SubCell"/>
</dbReference>
<reference evidence="6 7" key="1">
    <citation type="journal article" date="2015" name="Genome Biol. Evol.">
        <title>The Dynamics of Genetic Interactions between Vibrio metoecus and Vibrio cholerae, Two Close Relatives Co-Occurring in the Environment.</title>
        <authorList>
            <person name="Orata F.D."/>
            <person name="Kirchberger P.C."/>
            <person name="Meheust R."/>
            <person name="Barlow E.J."/>
            <person name="Tarr C.L."/>
            <person name="Boucher Y."/>
        </authorList>
    </citation>
    <scope>NUCLEOTIDE SEQUENCE [LARGE SCALE GENOMIC DNA]</scope>
    <source>
        <strain evidence="6 7">YB5B04</strain>
    </source>
</reference>
<dbReference type="PANTHER" id="PTHR10361">
    <property type="entry name" value="SODIUM-BILE ACID COTRANSPORTER"/>
    <property type="match status" value="1"/>
</dbReference>
<accession>A0A0Q0PRB8</accession>
<feature type="transmembrane region" description="Helical" evidence="5">
    <location>
        <begin position="171"/>
        <end position="190"/>
    </location>
</feature>
<dbReference type="Pfam" id="PF01758">
    <property type="entry name" value="SBF"/>
    <property type="match status" value="1"/>
</dbReference>
<evidence type="ECO:0000256" key="3">
    <source>
        <dbReference type="ARBA" id="ARBA00022989"/>
    </source>
</evidence>
<evidence type="ECO:0000256" key="1">
    <source>
        <dbReference type="ARBA" id="ARBA00004141"/>
    </source>
</evidence>
<keyword evidence="2 5" id="KW-0812">Transmembrane</keyword>
<dbReference type="InterPro" id="IPR002657">
    <property type="entry name" value="BilAc:Na_symport/Acr3"/>
</dbReference>
<dbReference type="AlphaFoldDB" id="A0A0Q0PRB8"/>
<dbReference type="InterPro" id="IPR038770">
    <property type="entry name" value="Na+/solute_symporter_sf"/>
</dbReference>
<feature type="transmembrane region" description="Helical" evidence="5">
    <location>
        <begin position="255"/>
        <end position="275"/>
    </location>
</feature>
<dbReference type="PANTHER" id="PTHR10361:SF24">
    <property type="entry name" value="P3 PROTEIN"/>
    <property type="match status" value="1"/>
</dbReference>
<comment type="subcellular location">
    <subcellularLocation>
        <location evidence="1">Membrane</location>
        <topology evidence="1">Multi-pass membrane protein</topology>
    </subcellularLocation>
</comment>
<feature type="transmembrane region" description="Helical" evidence="5">
    <location>
        <begin position="6"/>
        <end position="28"/>
    </location>
</feature>
<evidence type="ECO:0000313" key="7">
    <source>
        <dbReference type="Proteomes" id="UP000050491"/>
    </source>
</evidence>
<dbReference type="EMBL" id="LBGP01000025">
    <property type="protein sequence ID" value="KQA98141.1"/>
    <property type="molecule type" value="Genomic_DNA"/>
</dbReference>
<dbReference type="PATRIC" id="fig|1481663.12.peg.2431"/>
<feature type="transmembrane region" description="Helical" evidence="5">
    <location>
        <begin position="133"/>
        <end position="151"/>
    </location>
</feature>
<evidence type="ECO:0000256" key="2">
    <source>
        <dbReference type="ARBA" id="ARBA00022692"/>
    </source>
</evidence>
<dbReference type="Gene3D" id="1.20.1530.20">
    <property type="match status" value="1"/>
</dbReference>
<gene>
    <name evidence="6" type="ORF">XV92_17565</name>
</gene>
<organism evidence="6 7">
    <name type="scientific">Vibrio metoecus</name>
    <dbReference type="NCBI Taxonomy" id="1481663"/>
    <lineage>
        <taxon>Bacteria</taxon>
        <taxon>Pseudomonadati</taxon>
        <taxon>Pseudomonadota</taxon>
        <taxon>Gammaproteobacteria</taxon>
        <taxon>Vibrionales</taxon>
        <taxon>Vibrionaceae</taxon>
        <taxon>Vibrio</taxon>
    </lineage>
</organism>
<dbReference type="Proteomes" id="UP000050491">
    <property type="component" value="Unassembled WGS sequence"/>
</dbReference>
<dbReference type="RefSeq" id="WP_000057896.1">
    <property type="nucleotide sequence ID" value="NZ_LBGP01000025.1"/>
</dbReference>
<feature type="transmembrane region" description="Helical" evidence="5">
    <location>
        <begin position="40"/>
        <end position="62"/>
    </location>
</feature>
<feature type="transmembrane region" description="Helical" evidence="5">
    <location>
        <begin position="99"/>
        <end position="121"/>
    </location>
</feature>
<feature type="transmembrane region" description="Helical" evidence="5">
    <location>
        <begin position="196"/>
        <end position="216"/>
    </location>
</feature>
<name>A0A0Q0PRB8_VIBMT</name>
<evidence type="ECO:0000256" key="4">
    <source>
        <dbReference type="ARBA" id="ARBA00023136"/>
    </source>
</evidence>
<keyword evidence="3 5" id="KW-1133">Transmembrane helix</keyword>
<evidence type="ECO:0000256" key="5">
    <source>
        <dbReference type="SAM" id="Phobius"/>
    </source>
</evidence>
<comment type="caution">
    <text evidence="6">The sequence shown here is derived from an EMBL/GenBank/DDBJ whole genome shotgun (WGS) entry which is preliminary data.</text>
</comment>
<feature type="transmembrane region" description="Helical" evidence="5">
    <location>
        <begin position="68"/>
        <end position="87"/>
    </location>
</feature>